<gene>
    <name evidence="3" type="ORF">GCM10009682_40830</name>
</gene>
<evidence type="ECO:0000313" key="4">
    <source>
        <dbReference type="Proteomes" id="UP001500218"/>
    </source>
</evidence>
<dbReference type="EMBL" id="BAAALT010000140">
    <property type="protein sequence ID" value="GAA1815808.1"/>
    <property type="molecule type" value="Genomic_DNA"/>
</dbReference>
<reference evidence="4" key="1">
    <citation type="journal article" date="2019" name="Int. J. Syst. Evol. Microbiol.">
        <title>The Global Catalogue of Microorganisms (GCM) 10K type strain sequencing project: providing services to taxonomists for standard genome sequencing and annotation.</title>
        <authorList>
            <consortium name="The Broad Institute Genomics Platform"/>
            <consortium name="The Broad Institute Genome Sequencing Center for Infectious Disease"/>
            <person name="Wu L."/>
            <person name="Ma J."/>
        </authorList>
    </citation>
    <scope>NUCLEOTIDE SEQUENCE [LARGE SCALE GENOMIC DNA]</scope>
    <source>
        <strain evidence="4">JCM 13250</strain>
    </source>
</reference>
<organism evidence="3 4">
    <name type="scientific">Luedemannella flava</name>
    <dbReference type="NCBI Taxonomy" id="349316"/>
    <lineage>
        <taxon>Bacteria</taxon>
        <taxon>Bacillati</taxon>
        <taxon>Actinomycetota</taxon>
        <taxon>Actinomycetes</taxon>
        <taxon>Micromonosporales</taxon>
        <taxon>Micromonosporaceae</taxon>
        <taxon>Luedemannella</taxon>
    </lineage>
</organism>
<feature type="region of interest" description="Disordered" evidence="1">
    <location>
        <begin position="22"/>
        <end position="43"/>
    </location>
</feature>
<evidence type="ECO:0000313" key="3">
    <source>
        <dbReference type="EMBL" id="GAA1815808.1"/>
    </source>
</evidence>
<feature type="chain" id="PRO_5047282638" evidence="2">
    <location>
        <begin position="21"/>
        <end position="283"/>
    </location>
</feature>
<dbReference type="GO" id="GO:0016787">
    <property type="term" value="F:hydrolase activity"/>
    <property type="evidence" value="ECO:0007669"/>
    <property type="project" value="UniProtKB-KW"/>
</dbReference>
<keyword evidence="4" id="KW-1185">Reference proteome</keyword>
<dbReference type="SUPFAM" id="SSF52266">
    <property type="entry name" value="SGNH hydrolase"/>
    <property type="match status" value="1"/>
</dbReference>
<dbReference type="RefSeq" id="WP_344134545.1">
    <property type="nucleotide sequence ID" value="NZ_BAAALT010000140.1"/>
</dbReference>
<dbReference type="InterPro" id="IPR038885">
    <property type="entry name" value="PLB1"/>
</dbReference>
<evidence type="ECO:0000256" key="1">
    <source>
        <dbReference type="SAM" id="MobiDB-lite"/>
    </source>
</evidence>
<accession>A0ABP4YLN8</accession>
<dbReference type="PANTHER" id="PTHR21325:SF31">
    <property type="entry name" value="GH22081P-RELATED"/>
    <property type="match status" value="1"/>
</dbReference>
<comment type="caution">
    <text evidence="3">The sequence shown here is derived from an EMBL/GenBank/DDBJ whole genome shotgun (WGS) entry which is preliminary data.</text>
</comment>
<dbReference type="InterPro" id="IPR001087">
    <property type="entry name" value="GDSL"/>
</dbReference>
<keyword evidence="3" id="KW-0378">Hydrolase</keyword>
<dbReference type="PANTHER" id="PTHR21325">
    <property type="entry name" value="PHOSPHOLIPASE B, PLB1"/>
    <property type="match status" value="1"/>
</dbReference>
<keyword evidence="2" id="KW-0732">Signal</keyword>
<dbReference type="Proteomes" id="UP001500218">
    <property type="component" value="Unassembled WGS sequence"/>
</dbReference>
<feature type="signal peptide" evidence="2">
    <location>
        <begin position="1"/>
        <end position="20"/>
    </location>
</feature>
<evidence type="ECO:0000256" key="2">
    <source>
        <dbReference type="SAM" id="SignalP"/>
    </source>
</evidence>
<dbReference type="Pfam" id="PF00657">
    <property type="entry name" value="Lipase_GDSL"/>
    <property type="match status" value="1"/>
</dbReference>
<proteinExistence type="predicted"/>
<dbReference type="InterPro" id="IPR036514">
    <property type="entry name" value="SGNH_hydro_sf"/>
</dbReference>
<name>A0ABP4YLN8_9ACTN</name>
<sequence>MSRRWIALALVMATLLTAGCRPRQTAGGAGEPPARPSGDLPSSMAALGDSLSTGYGSCIVPASCERNSWSTGIGSQVDSHYRRLLAANPDIRGRSYTFAQPKARAADLAGQAALAVEVEPEYVTVQIGANDACRPTIADMTPVTTFRSQVDTALRVLKRDLPRARVLVVSIPDIHRVWQLGHERRLVFEVWGDRTCPSLLAAPTSTSKAAKDRRAAFKARVEAYNRELAAACRAYGKHCRWDGGAVHRVKFGLNMLTAFDFFHPNAEGLNAMADASWPRSFTW</sequence>
<dbReference type="Gene3D" id="3.40.50.1110">
    <property type="entry name" value="SGNH hydrolase"/>
    <property type="match status" value="1"/>
</dbReference>
<protein>
    <submittedName>
        <fullName evidence="3">SGNH/GDSL hydrolase family protein</fullName>
    </submittedName>
</protein>
<dbReference type="PROSITE" id="PS51257">
    <property type="entry name" value="PROKAR_LIPOPROTEIN"/>
    <property type="match status" value="1"/>
</dbReference>